<name>A0AC60PBP6_IXOPE</name>
<proteinExistence type="predicted"/>
<organism evidence="1 2">
    <name type="scientific">Ixodes persulcatus</name>
    <name type="common">Taiga tick</name>
    <dbReference type="NCBI Taxonomy" id="34615"/>
    <lineage>
        <taxon>Eukaryota</taxon>
        <taxon>Metazoa</taxon>
        <taxon>Ecdysozoa</taxon>
        <taxon>Arthropoda</taxon>
        <taxon>Chelicerata</taxon>
        <taxon>Arachnida</taxon>
        <taxon>Acari</taxon>
        <taxon>Parasitiformes</taxon>
        <taxon>Ixodida</taxon>
        <taxon>Ixodoidea</taxon>
        <taxon>Ixodidae</taxon>
        <taxon>Ixodinae</taxon>
        <taxon>Ixodes</taxon>
    </lineage>
</organism>
<accession>A0AC60PBP6</accession>
<comment type="caution">
    <text evidence="1">The sequence shown here is derived from an EMBL/GenBank/DDBJ whole genome shotgun (WGS) entry which is preliminary data.</text>
</comment>
<evidence type="ECO:0000313" key="2">
    <source>
        <dbReference type="Proteomes" id="UP000805193"/>
    </source>
</evidence>
<protein>
    <submittedName>
        <fullName evidence="1">Uncharacterized protein</fullName>
    </submittedName>
</protein>
<gene>
    <name evidence="1" type="ORF">HPB47_005924</name>
</gene>
<dbReference type="Proteomes" id="UP000805193">
    <property type="component" value="Unassembled WGS sequence"/>
</dbReference>
<dbReference type="EMBL" id="JABSTQ010010890">
    <property type="protein sequence ID" value="KAG0417062.1"/>
    <property type="molecule type" value="Genomic_DNA"/>
</dbReference>
<reference evidence="1 2" key="1">
    <citation type="journal article" date="2020" name="Cell">
        <title>Large-Scale Comparative Analyses of Tick Genomes Elucidate Their Genetic Diversity and Vector Capacities.</title>
        <authorList>
            <consortium name="Tick Genome and Microbiome Consortium (TIGMIC)"/>
            <person name="Jia N."/>
            <person name="Wang J."/>
            <person name="Shi W."/>
            <person name="Du L."/>
            <person name="Sun Y."/>
            <person name="Zhan W."/>
            <person name="Jiang J.F."/>
            <person name="Wang Q."/>
            <person name="Zhang B."/>
            <person name="Ji P."/>
            <person name="Bell-Sakyi L."/>
            <person name="Cui X.M."/>
            <person name="Yuan T.T."/>
            <person name="Jiang B.G."/>
            <person name="Yang W.F."/>
            <person name="Lam T.T."/>
            <person name="Chang Q.C."/>
            <person name="Ding S.J."/>
            <person name="Wang X.J."/>
            <person name="Zhu J.G."/>
            <person name="Ruan X.D."/>
            <person name="Zhao L."/>
            <person name="Wei J.T."/>
            <person name="Ye R.Z."/>
            <person name="Que T.C."/>
            <person name="Du C.H."/>
            <person name="Zhou Y.H."/>
            <person name="Cheng J.X."/>
            <person name="Dai P.F."/>
            <person name="Guo W.B."/>
            <person name="Han X.H."/>
            <person name="Huang E.J."/>
            <person name="Li L.F."/>
            <person name="Wei W."/>
            <person name="Gao Y.C."/>
            <person name="Liu J.Z."/>
            <person name="Shao H.Z."/>
            <person name="Wang X."/>
            <person name="Wang C.C."/>
            <person name="Yang T.C."/>
            <person name="Huo Q.B."/>
            <person name="Li W."/>
            <person name="Chen H.Y."/>
            <person name="Chen S.E."/>
            <person name="Zhou L.G."/>
            <person name="Ni X.B."/>
            <person name="Tian J.H."/>
            <person name="Sheng Y."/>
            <person name="Liu T."/>
            <person name="Pan Y.S."/>
            <person name="Xia L.Y."/>
            <person name="Li J."/>
            <person name="Zhao F."/>
            <person name="Cao W.C."/>
        </authorList>
    </citation>
    <scope>NUCLEOTIDE SEQUENCE [LARGE SCALE GENOMIC DNA]</scope>
    <source>
        <strain evidence="1">Iper-2018</strain>
    </source>
</reference>
<evidence type="ECO:0000313" key="1">
    <source>
        <dbReference type="EMBL" id="KAG0417062.1"/>
    </source>
</evidence>
<keyword evidence="2" id="KW-1185">Reference proteome</keyword>
<sequence>MLRVSQFDRARIIALAQAGVSQGAIAALVGHTRKSVRRWIKAYQQDARLEDASHARHSRGTTEQQDVLIVAAIVGKPFLTLRQLKTELRLSVSDRTIARRLRCAGLKCHVACRKPLLSQEHRQLHLKFAERYAGWRDDQWKLVVFNVEASFSSKWDQRQQVWRPVCMR</sequence>